<feature type="domain" description="Ribosome recycling factor" evidence="4">
    <location>
        <begin position="7"/>
        <end position="166"/>
    </location>
</feature>
<dbReference type="Gene3D" id="1.10.132.20">
    <property type="entry name" value="Ribosome-recycling factor"/>
    <property type="match status" value="1"/>
</dbReference>
<dbReference type="EMBL" id="HBIE01002116">
    <property type="protein sequence ID" value="CAE0305814.1"/>
    <property type="molecule type" value="Transcribed_RNA"/>
</dbReference>
<dbReference type="InterPro" id="IPR002661">
    <property type="entry name" value="Ribosome_recyc_fac"/>
</dbReference>
<dbReference type="AlphaFoldDB" id="A0A7S3MJH8"/>
<dbReference type="InterPro" id="IPR036191">
    <property type="entry name" value="RRF_sf"/>
</dbReference>
<dbReference type="GO" id="GO:0006412">
    <property type="term" value="P:translation"/>
    <property type="evidence" value="ECO:0007669"/>
    <property type="project" value="UniProtKB-KW"/>
</dbReference>
<evidence type="ECO:0000256" key="2">
    <source>
        <dbReference type="ARBA" id="ARBA00022917"/>
    </source>
</evidence>
<name>A0A7S3MJH8_9SPIT</name>
<organism evidence="5">
    <name type="scientific">Favella ehrenbergii</name>
    <dbReference type="NCBI Taxonomy" id="182087"/>
    <lineage>
        <taxon>Eukaryota</taxon>
        <taxon>Sar</taxon>
        <taxon>Alveolata</taxon>
        <taxon>Ciliophora</taxon>
        <taxon>Intramacronucleata</taxon>
        <taxon>Spirotrichea</taxon>
        <taxon>Choreotrichia</taxon>
        <taxon>Tintinnida</taxon>
        <taxon>Xystonellidae</taxon>
        <taxon>Favella</taxon>
    </lineage>
</organism>
<dbReference type="Pfam" id="PF01765">
    <property type="entry name" value="RRF"/>
    <property type="match status" value="1"/>
</dbReference>
<keyword evidence="3" id="KW-0175">Coiled coil</keyword>
<protein>
    <recommendedName>
        <fullName evidence="4">Ribosome recycling factor domain-containing protein</fullName>
    </recommendedName>
</protein>
<gene>
    <name evidence="5" type="ORF">FEHR0123_LOCUS719</name>
</gene>
<feature type="coiled-coil region" evidence="3">
    <location>
        <begin position="93"/>
        <end position="131"/>
    </location>
</feature>
<dbReference type="PANTHER" id="PTHR20982:SF3">
    <property type="entry name" value="MITOCHONDRIAL RIBOSOME RECYCLING FACTOR PSEUDO 1"/>
    <property type="match status" value="1"/>
</dbReference>
<evidence type="ECO:0000313" key="5">
    <source>
        <dbReference type="EMBL" id="CAE0305814.1"/>
    </source>
</evidence>
<dbReference type="SUPFAM" id="SSF55194">
    <property type="entry name" value="Ribosome recycling factor, RRF"/>
    <property type="match status" value="1"/>
</dbReference>
<evidence type="ECO:0000259" key="4">
    <source>
        <dbReference type="Pfam" id="PF01765"/>
    </source>
</evidence>
<proteinExistence type="inferred from homology"/>
<sequence>MCLESLNESLASIKSGRASPTIFNDVMCRAYGEEYPLGDLATTVVQGSNSLLIKVFDESVKEEVLKGLQRCDFELSCQMEGKDIRVKLGTSRKEHIEAGLKKVKESLEALKKQARDERQSAMQLLKKLSKVLPESEAKNMEQDFNNMIKQTETSAKEVCDAKEVELKQA</sequence>
<dbReference type="PANTHER" id="PTHR20982">
    <property type="entry name" value="RIBOSOME RECYCLING FACTOR"/>
    <property type="match status" value="1"/>
</dbReference>
<keyword evidence="2" id="KW-0648">Protein biosynthesis</keyword>
<reference evidence="5" key="1">
    <citation type="submission" date="2021-01" db="EMBL/GenBank/DDBJ databases">
        <authorList>
            <person name="Corre E."/>
            <person name="Pelletier E."/>
            <person name="Niang G."/>
            <person name="Scheremetjew M."/>
            <person name="Finn R."/>
            <person name="Kale V."/>
            <person name="Holt S."/>
            <person name="Cochrane G."/>
            <person name="Meng A."/>
            <person name="Brown T."/>
            <person name="Cohen L."/>
        </authorList>
    </citation>
    <scope>NUCLEOTIDE SEQUENCE</scope>
    <source>
        <strain evidence="5">Fehren 1</strain>
    </source>
</reference>
<dbReference type="GO" id="GO:0043023">
    <property type="term" value="F:ribosomal large subunit binding"/>
    <property type="evidence" value="ECO:0007669"/>
    <property type="project" value="TreeGrafter"/>
</dbReference>
<dbReference type="Gene3D" id="3.30.1360.40">
    <property type="match status" value="1"/>
</dbReference>
<comment type="similarity">
    <text evidence="1">Belongs to the RRF family.</text>
</comment>
<accession>A0A7S3MJH8</accession>
<evidence type="ECO:0000256" key="3">
    <source>
        <dbReference type="SAM" id="Coils"/>
    </source>
</evidence>
<evidence type="ECO:0000256" key="1">
    <source>
        <dbReference type="ARBA" id="ARBA00005912"/>
    </source>
</evidence>
<dbReference type="InterPro" id="IPR023584">
    <property type="entry name" value="Ribosome_recyc_fac_dom"/>
</dbReference>